<organism evidence="1">
    <name type="scientific">Chromera velia CCMP2878</name>
    <dbReference type="NCBI Taxonomy" id="1169474"/>
    <lineage>
        <taxon>Eukaryota</taxon>
        <taxon>Sar</taxon>
        <taxon>Alveolata</taxon>
        <taxon>Colpodellida</taxon>
        <taxon>Chromeraceae</taxon>
        <taxon>Chromera</taxon>
    </lineage>
</organism>
<sequence>MYTDPTYAAYGGGYDPYAAYGGAYAMQGYGAPMQAAPATMPQQFPQMTQTQMMNTPMAAMGMGMQQQPQQQMPMGGGMGGGMVPGQSVGLAAPQIGDPDTYNTAAGRYAADGGASPAQRAAKKKACYCC</sequence>
<gene>
    <name evidence="1" type="ORF">Cvel_20135</name>
</gene>
<dbReference type="EMBL" id="CDMZ01000867">
    <property type="protein sequence ID" value="CEM22946.1"/>
    <property type="molecule type" value="Genomic_DNA"/>
</dbReference>
<proteinExistence type="predicted"/>
<name>A0A0G4G3S1_9ALVE</name>
<reference evidence="1" key="1">
    <citation type="submission" date="2014-11" db="EMBL/GenBank/DDBJ databases">
        <authorList>
            <person name="Otto D Thomas"/>
            <person name="Naeem Raeece"/>
        </authorList>
    </citation>
    <scope>NUCLEOTIDE SEQUENCE</scope>
</reference>
<protein>
    <submittedName>
        <fullName evidence="1">Uncharacterized protein</fullName>
    </submittedName>
</protein>
<evidence type="ECO:0000313" key="1">
    <source>
        <dbReference type="EMBL" id="CEM22946.1"/>
    </source>
</evidence>
<dbReference type="AlphaFoldDB" id="A0A0G4G3S1"/>
<accession>A0A0G4G3S1</accession>
<dbReference type="VEuPathDB" id="CryptoDB:Cvel_20135"/>